<dbReference type="SMART" id="SM01012">
    <property type="entry name" value="ANTAR"/>
    <property type="match status" value="1"/>
</dbReference>
<keyword evidence="9" id="KW-1185">Reference proteome</keyword>
<evidence type="ECO:0000259" key="6">
    <source>
        <dbReference type="PROSITE" id="PS50112"/>
    </source>
</evidence>
<evidence type="ECO:0000313" key="8">
    <source>
        <dbReference type="EMBL" id="SIQ73301.1"/>
    </source>
</evidence>
<sequence length="225" mass="24685">MSLDLAPHPLEKTEHDMSVDDHAIDHSLTRGAGQKIGQYRLDLGTGTWWWSSETYRVHGFEPGDVVPTTELVLAHKHPDDREHVRAVLDRAATTGEPFSSVHRIMDAHGVERYVVLVGQGRRDRESGEVVELLGYFVDITATVAGRAQERARRDITAAAEGRGPIEQAKGILIATHGVSADQAFARLKQVSNDKNVRLRELASVVVDEAGRAGGDCAERVDAILR</sequence>
<dbReference type="Gene3D" id="3.30.450.20">
    <property type="entry name" value="PAS domain"/>
    <property type="match status" value="1"/>
</dbReference>
<comment type="catalytic activity">
    <reaction evidence="1">
        <text>ATP + protein L-histidine = ADP + protein N-phospho-L-histidine.</text>
        <dbReference type="EC" id="2.7.13.3"/>
    </reaction>
</comment>
<proteinExistence type="predicted"/>
<dbReference type="PROSITE" id="PS50921">
    <property type="entry name" value="ANTAR"/>
    <property type="match status" value="1"/>
</dbReference>
<reference evidence="9" key="1">
    <citation type="submission" date="2017-01" db="EMBL/GenBank/DDBJ databases">
        <authorList>
            <person name="Varghese N."/>
            <person name="Submissions S."/>
        </authorList>
    </citation>
    <scope>NUCLEOTIDE SEQUENCE [LARGE SCALE GENOMIC DNA]</scope>
    <source>
        <strain evidence="9">3bp</strain>
    </source>
</reference>
<dbReference type="PANTHER" id="PTHR43304">
    <property type="entry name" value="PHYTOCHROME-LIKE PROTEIN CPH1"/>
    <property type="match status" value="1"/>
</dbReference>
<dbReference type="InterPro" id="IPR052162">
    <property type="entry name" value="Sensor_kinase/Photoreceptor"/>
</dbReference>
<dbReference type="InterPro" id="IPR005561">
    <property type="entry name" value="ANTAR"/>
</dbReference>
<dbReference type="PANTHER" id="PTHR43304:SF1">
    <property type="entry name" value="PAC DOMAIN-CONTAINING PROTEIN"/>
    <property type="match status" value="1"/>
</dbReference>
<feature type="domain" description="PAS" evidence="6">
    <location>
        <begin position="50"/>
        <end position="95"/>
    </location>
</feature>
<evidence type="ECO:0000313" key="9">
    <source>
        <dbReference type="Proteomes" id="UP000186235"/>
    </source>
</evidence>
<dbReference type="Pfam" id="PF03861">
    <property type="entry name" value="ANTAR"/>
    <property type="match status" value="1"/>
</dbReference>
<dbReference type="InterPro" id="IPR035965">
    <property type="entry name" value="PAS-like_dom_sf"/>
</dbReference>
<evidence type="ECO:0000256" key="3">
    <source>
        <dbReference type="ARBA" id="ARBA00022553"/>
    </source>
</evidence>
<dbReference type="InterPro" id="IPR013655">
    <property type="entry name" value="PAS_fold_3"/>
</dbReference>
<evidence type="ECO:0000256" key="4">
    <source>
        <dbReference type="ARBA" id="ARBA00022679"/>
    </source>
</evidence>
<keyword evidence="3" id="KW-0597">Phosphoprotein</keyword>
<evidence type="ECO:0000259" key="7">
    <source>
        <dbReference type="PROSITE" id="PS50921"/>
    </source>
</evidence>
<evidence type="ECO:0000256" key="2">
    <source>
        <dbReference type="ARBA" id="ARBA00012438"/>
    </source>
</evidence>
<dbReference type="InterPro" id="IPR000014">
    <property type="entry name" value="PAS"/>
</dbReference>
<accession>A0A1N6V5Z0</accession>
<feature type="domain" description="ANTAR" evidence="7">
    <location>
        <begin position="145"/>
        <end position="206"/>
    </location>
</feature>
<dbReference type="Pfam" id="PF08447">
    <property type="entry name" value="PAS_3"/>
    <property type="match status" value="1"/>
</dbReference>
<dbReference type="CDD" id="cd00130">
    <property type="entry name" value="PAS"/>
    <property type="match status" value="1"/>
</dbReference>
<keyword evidence="5" id="KW-0418">Kinase</keyword>
<dbReference type="SUPFAM" id="SSF55785">
    <property type="entry name" value="PYP-like sensor domain (PAS domain)"/>
    <property type="match status" value="1"/>
</dbReference>
<name>A0A1N6V5Z0_9MICO</name>
<dbReference type="GO" id="GO:0004673">
    <property type="term" value="F:protein histidine kinase activity"/>
    <property type="evidence" value="ECO:0007669"/>
    <property type="project" value="UniProtKB-EC"/>
</dbReference>
<evidence type="ECO:0000256" key="1">
    <source>
        <dbReference type="ARBA" id="ARBA00000085"/>
    </source>
</evidence>
<evidence type="ECO:0000256" key="5">
    <source>
        <dbReference type="ARBA" id="ARBA00022777"/>
    </source>
</evidence>
<protein>
    <recommendedName>
        <fullName evidence="2">histidine kinase</fullName>
        <ecNumber evidence="2">2.7.13.3</ecNumber>
    </recommendedName>
</protein>
<organism evidence="8 9">
    <name type="scientific">Cellulosimicrobium aquatile</name>
    <dbReference type="NCBI Taxonomy" id="1612203"/>
    <lineage>
        <taxon>Bacteria</taxon>
        <taxon>Bacillati</taxon>
        <taxon>Actinomycetota</taxon>
        <taxon>Actinomycetes</taxon>
        <taxon>Micrococcales</taxon>
        <taxon>Promicromonosporaceae</taxon>
        <taxon>Cellulosimicrobium</taxon>
    </lineage>
</organism>
<dbReference type="Gene3D" id="1.10.10.10">
    <property type="entry name" value="Winged helix-like DNA-binding domain superfamily/Winged helix DNA-binding domain"/>
    <property type="match status" value="1"/>
</dbReference>
<dbReference type="InterPro" id="IPR036388">
    <property type="entry name" value="WH-like_DNA-bd_sf"/>
</dbReference>
<dbReference type="PROSITE" id="PS50112">
    <property type="entry name" value="PAS"/>
    <property type="match status" value="1"/>
</dbReference>
<gene>
    <name evidence="8" type="ORF">SAMN05518682_3450</name>
</gene>
<dbReference type="EC" id="2.7.13.3" evidence="2"/>
<dbReference type="GO" id="GO:0003723">
    <property type="term" value="F:RNA binding"/>
    <property type="evidence" value="ECO:0007669"/>
    <property type="project" value="InterPro"/>
</dbReference>
<dbReference type="AlphaFoldDB" id="A0A1N6V5Z0"/>
<dbReference type="EMBL" id="FTMI01000007">
    <property type="protein sequence ID" value="SIQ73301.1"/>
    <property type="molecule type" value="Genomic_DNA"/>
</dbReference>
<keyword evidence="4" id="KW-0808">Transferase</keyword>
<dbReference type="Proteomes" id="UP000186235">
    <property type="component" value="Unassembled WGS sequence"/>
</dbReference>